<dbReference type="EMBL" id="AZBU02000001">
    <property type="protein sequence ID" value="TMS34616.1"/>
    <property type="molecule type" value="Genomic_DNA"/>
</dbReference>
<reference evidence="1 2" key="2">
    <citation type="journal article" date="2019" name="G3 (Bethesda)">
        <title>Hybrid Assembly of the Genome of the Entomopathogenic Nematode Steinernema carpocapsae Identifies the X-Chromosome.</title>
        <authorList>
            <person name="Serra L."/>
            <person name="Macchietto M."/>
            <person name="Macias-Munoz A."/>
            <person name="McGill C.J."/>
            <person name="Rodriguez I.M."/>
            <person name="Rodriguez B."/>
            <person name="Murad R."/>
            <person name="Mortazavi A."/>
        </authorList>
    </citation>
    <scope>NUCLEOTIDE SEQUENCE [LARGE SCALE GENOMIC DNA]</scope>
    <source>
        <strain evidence="1 2">ALL</strain>
    </source>
</reference>
<protein>
    <submittedName>
        <fullName evidence="1">Uncharacterized protein</fullName>
    </submittedName>
</protein>
<evidence type="ECO:0000313" key="2">
    <source>
        <dbReference type="Proteomes" id="UP000298663"/>
    </source>
</evidence>
<gene>
    <name evidence="1" type="ORF">L596_002169</name>
</gene>
<reference evidence="1 2" key="1">
    <citation type="journal article" date="2015" name="Genome Biol.">
        <title>Comparative genomics of Steinernema reveals deeply conserved gene regulatory networks.</title>
        <authorList>
            <person name="Dillman A.R."/>
            <person name="Macchietto M."/>
            <person name="Porter C.F."/>
            <person name="Rogers A."/>
            <person name="Williams B."/>
            <person name="Antoshechkin I."/>
            <person name="Lee M.M."/>
            <person name="Goodwin Z."/>
            <person name="Lu X."/>
            <person name="Lewis E.E."/>
            <person name="Goodrich-Blair H."/>
            <person name="Stock S.P."/>
            <person name="Adams B.J."/>
            <person name="Sternberg P.W."/>
            <person name="Mortazavi A."/>
        </authorList>
    </citation>
    <scope>NUCLEOTIDE SEQUENCE [LARGE SCALE GENOMIC DNA]</scope>
    <source>
        <strain evidence="1 2">ALL</strain>
    </source>
</reference>
<dbReference type="Proteomes" id="UP000298663">
    <property type="component" value="Unassembled WGS sequence"/>
</dbReference>
<proteinExistence type="predicted"/>
<evidence type="ECO:0000313" key="1">
    <source>
        <dbReference type="EMBL" id="TMS34616.1"/>
    </source>
</evidence>
<accession>A0A4U8UNS8</accession>
<name>A0A4U8UNS8_STECR</name>
<keyword evidence="2" id="KW-1185">Reference proteome</keyword>
<dbReference type="AlphaFoldDB" id="A0A4U8UNS8"/>
<sequence>MPPQIDPEGGLYKPAILFLLKKLIGRKHEAALQQLSHLWNQAWLAVRSSSKEEAAPSRWTVFETGIRTLFGDMSIKSLT</sequence>
<comment type="caution">
    <text evidence="1">The sequence shown here is derived from an EMBL/GenBank/DDBJ whole genome shotgun (WGS) entry which is preliminary data.</text>
</comment>
<organism evidence="1 2">
    <name type="scientific">Steinernema carpocapsae</name>
    <name type="common">Entomopathogenic nematode</name>
    <dbReference type="NCBI Taxonomy" id="34508"/>
    <lineage>
        <taxon>Eukaryota</taxon>
        <taxon>Metazoa</taxon>
        <taxon>Ecdysozoa</taxon>
        <taxon>Nematoda</taxon>
        <taxon>Chromadorea</taxon>
        <taxon>Rhabditida</taxon>
        <taxon>Tylenchina</taxon>
        <taxon>Panagrolaimomorpha</taxon>
        <taxon>Strongyloidoidea</taxon>
        <taxon>Steinernematidae</taxon>
        <taxon>Steinernema</taxon>
    </lineage>
</organism>